<proteinExistence type="predicted"/>
<dbReference type="PATRIC" id="fig|887901.3.peg.641"/>
<dbReference type="InterPro" id="IPR029058">
    <property type="entry name" value="AB_hydrolase_fold"/>
</dbReference>
<keyword evidence="1" id="KW-0732">Signal</keyword>
<evidence type="ECO:0000256" key="1">
    <source>
        <dbReference type="ARBA" id="ARBA00022729"/>
    </source>
</evidence>
<dbReference type="AlphaFoldDB" id="Z4WZ69"/>
<dbReference type="Gene3D" id="3.40.50.1820">
    <property type="entry name" value="alpha/beta hydrolase"/>
    <property type="match status" value="1"/>
</dbReference>
<name>Z4WZ69_9PORP</name>
<feature type="region of interest" description="Disordered" evidence="2">
    <location>
        <begin position="79"/>
        <end position="104"/>
    </location>
</feature>
<evidence type="ECO:0000313" key="4">
    <source>
        <dbReference type="Proteomes" id="UP000023482"/>
    </source>
</evidence>
<comment type="caution">
    <text evidence="3">The sequence shown here is derived from an EMBL/GenBank/DDBJ whole genome shotgun (WGS) entry which is preliminary data.</text>
</comment>
<gene>
    <name evidence="3" type="ORF">HMPREF0636_0738</name>
</gene>
<organism evidence="3 4">
    <name type="scientific">Porphyromonas catoniae ATCC 51270</name>
    <dbReference type="NCBI Taxonomy" id="887901"/>
    <lineage>
        <taxon>Bacteria</taxon>
        <taxon>Pseudomonadati</taxon>
        <taxon>Bacteroidota</taxon>
        <taxon>Bacteroidia</taxon>
        <taxon>Bacteroidales</taxon>
        <taxon>Porphyromonadaceae</taxon>
        <taxon>Porphyromonas</taxon>
    </lineage>
</organism>
<reference evidence="3 4" key="1">
    <citation type="submission" date="2014-01" db="EMBL/GenBank/DDBJ databases">
        <authorList>
            <person name="Durkin A.S."/>
            <person name="McCorrison J."/>
            <person name="Torralba M."/>
            <person name="Gillis M."/>
            <person name="Haft D.H."/>
            <person name="Methe B."/>
            <person name="Sutton G."/>
            <person name="Nelson K.E."/>
        </authorList>
    </citation>
    <scope>NUCLEOTIDE SEQUENCE [LARGE SCALE GENOMIC DNA]</scope>
    <source>
        <strain evidence="3 4">ATCC 51270</strain>
    </source>
</reference>
<dbReference type="SUPFAM" id="SSF53474">
    <property type="entry name" value="alpha/beta-Hydrolases"/>
    <property type="match status" value="1"/>
</dbReference>
<keyword evidence="4" id="KW-1185">Reference proteome</keyword>
<evidence type="ECO:0000313" key="3">
    <source>
        <dbReference type="EMBL" id="EWC92729.1"/>
    </source>
</evidence>
<sequence length="458" mass="51492">MAVTLALATSCGSSKGNTSITPSTPHKTADVASIQAYFRASLASPRQTLPSPPSGIIASSQLEAARKTLWAEWQKANQATKGNKLPAPSPIAPQMPSSVWALPDETGTEGTFTAHMPFYYGYKGERPSSGYPLFLYLHGSGAKDAEWQNGKAFAGHFKDGPSMYFVPQIPNEGSLYRWWQRSKLEAWDTLLREAFLTGQIDPLRIYFFGISEGGYGSQRLASYYADYLAGAGPMAGGEPLINAPVENCQHIAFTLRTGEQDRMFHRDELTRITKEAFEAQQRLFPNDYQHWIELIPGQGHAIPYEPTTPWLLGYKRNPQPKSVHWEDFPVDGIYRRGFYNLEPLVRPQGTERVYYEEQIEGNTITLRVRSVQYKPTQYSPHWSFPMRYDKTYAPITGGKLRLYLSEELINLSQPIRVVLNGKEVYNARASAHWQALATSCVAFGDPLRLFPIALELSY</sequence>
<evidence type="ECO:0000256" key="2">
    <source>
        <dbReference type="SAM" id="MobiDB-lite"/>
    </source>
</evidence>
<dbReference type="InterPro" id="IPR050955">
    <property type="entry name" value="Plant_Biomass_Hydrol_Est"/>
</dbReference>
<accession>Z4WZ69</accession>
<dbReference type="EMBL" id="JDFF01000011">
    <property type="protein sequence ID" value="EWC92729.1"/>
    <property type="molecule type" value="Genomic_DNA"/>
</dbReference>
<dbReference type="Proteomes" id="UP000023482">
    <property type="component" value="Unassembled WGS sequence"/>
</dbReference>
<dbReference type="PANTHER" id="PTHR43037:SF1">
    <property type="entry name" value="BLL1128 PROTEIN"/>
    <property type="match status" value="1"/>
</dbReference>
<dbReference type="PANTHER" id="PTHR43037">
    <property type="entry name" value="UNNAMED PRODUCT-RELATED"/>
    <property type="match status" value="1"/>
</dbReference>
<protein>
    <submittedName>
        <fullName evidence="3">Uncharacterized protein</fullName>
    </submittedName>
</protein>